<dbReference type="EMBL" id="AL954747">
    <property type="protein sequence ID" value="CAD84031.1"/>
    <property type="molecule type" value="Genomic_DNA"/>
</dbReference>
<dbReference type="HOGENOM" id="CLU_076034_0_0_4"/>
<dbReference type="Proteomes" id="UP000001416">
    <property type="component" value="Chromosome"/>
</dbReference>
<keyword evidence="3" id="KW-0694">RNA-binding</keyword>
<dbReference type="GeneID" id="87103333"/>
<evidence type="ECO:0000256" key="1">
    <source>
        <dbReference type="ARBA" id="ARBA00005772"/>
    </source>
</evidence>
<keyword evidence="6" id="KW-1185">Reference proteome</keyword>
<organism evidence="5 6">
    <name type="scientific">Nitrosomonas europaea (strain ATCC 19718 / CIP 103999 / KCTC 2705 / NBRC 14298)</name>
    <dbReference type="NCBI Taxonomy" id="228410"/>
    <lineage>
        <taxon>Bacteria</taxon>
        <taxon>Pseudomonadati</taxon>
        <taxon>Pseudomonadota</taxon>
        <taxon>Betaproteobacteria</taxon>
        <taxon>Nitrosomonadales</taxon>
        <taxon>Nitrosomonadaceae</taxon>
        <taxon>Nitrosomonas</taxon>
    </lineage>
</organism>
<evidence type="ECO:0000256" key="2">
    <source>
        <dbReference type="ARBA" id="ARBA00016109"/>
    </source>
</evidence>
<protein>
    <recommendedName>
        <fullName evidence="2">CRISPR system Cms protein Csm4</fullName>
    </recommendedName>
</protein>
<sequence length="316" mass="34563">MTPLRAILRLRSPLGTPLAGDTLFGQLCHAVREMLGEEKLEALLDGYTAGSPWLVVSDGFPSGYLPRPTVAAALQANSEEDPKKRKEAKGKRWIPHSQIAQPLRQLLSSAVSDEEVYGKQSRPIQAAAFHNTLNRLTGTTGTGEFAPYTQSQIFYQRDQRMDLWCVLDEDRLPRETLHQLLEYIGSVGYGRDASIGLGKFAVEQIEEAALFKQTHPNANAYWTLAPCSPQGQGFKTSRSYWQVLTRFGRHGGTLALGANPFKQPLLLAATGAIFAPTNNMAQIHFIGSGLAKVSLMQTAAVHQGYAPVLGICMEAI</sequence>
<name>Q82XX2_NITEU</name>
<dbReference type="GO" id="GO:0003723">
    <property type="term" value="F:RNA binding"/>
    <property type="evidence" value="ECO:0007669"/>
    <property type="project" value="UniProtKB-KW"/>
</dbReference>
<dbReference type="AlphaFoldDB" id="Q82XX2"/>
<dbReference type="GO" id="GO:0051607">
    <property type="term" value="P:defense response to virus"/>
    <property type="evidence" value="ECO:0007669"/>
    <property type="project" value="UniProtKB-KW"/>
</dbReference>
<proteinExistence type="inferred from homology"/>
<dbReference type="eggNOG" id="COG1567">
    <property type="taxonomic scope" value="Bacteria"/>
</dbReference>
<evidence type="ECO:0000313" key="5">
    <source>
        <dbReference type="EMBL" id="CAD84031.1"/>
    </source>
</evidence>
<dbReference type="KEGG" id="neu:NE0120"/>
<comment type="similarity">
    <text evidence="1">Belongs to the CRISPR-associated Csm4 family.</text>
</comment>
<dbReference type="OrthoDB" id="9790529at2"/>
<evidence type="ECO:0000313" key="6">
    <source>
        <dbReference type="Proteomes" id="UP000001416"/>
    </source>
</evidence>
<keyword evidence="4" id="KW-0051">Antiviral defense</keyword>
<dbReference type="NCBIfam" id="TIGR01903">
    <property type="entry name" value="cas5_csm4"/>
    <property type="match status" value="1"/>
</dbReference>
<dbReference type="InterPro" id="IPR005510">
    <property type="entry name" value="Csm4"/>
</dbReference>
<evidence type="ECO:0000256" key="4">
    <source>
        <dbReference type="ARBA" id="ARBA00023118"/>
    </source>
</evidence>
<gene>
    <name evidence="5" type="ordered locus">NE0120</name>
</gene>
<accession>Q82XX2</accession>
<evidence type="ECO:0000256" key="3">
    <source>
        <dbReference type="ARBA" id="ARBA00022884"/>
    </source>
</evidence>
<dbReference type="RefSeq" id="WP_011110772.1">
    <property type="nucleotide sequence ID" value="NC_004757.1"/>
</dbReference>
<dbReference type="STRING" id="228410.NE0120"/>
<reference evidence="5 6" key="1">
    <citation type="journal article" date="2003" name="J. Bacteriol.">
        <title>Complete genome sequence of the ammonia-oxidizing bacterium and obligate chemolithoautotroph Nitrosomonas europaea.</title>
        <authorList>
            <person name="Chain P."/>
            <person name="Lamerdin J."/>
            <person name="Larimer F."/>
            <person name="Regala W."/>
            <person name="Land M."/>
            <person name="Hauser L."/>
            <person name="Hooper A."/>
            <person name="Klotz M."/>
            <person name="Norton J."/>
            <person name="Sayavedra-Soto L."/>
            <person name="Arciero D."/>
            <person name="Hommes N."/>
            <person name="Whittaker M."/>
            <person name="Arp D."/>
        </authorList>
    </citation>
    <scope>NUCLEOTIDE SEQUENCE [LARGE SCALE GENOMIC DNA]</scope>
    <source>
        <strain evidence="6">ATCC 19718 / CIP 103999 / KCTC 2705 / NBRC 14298</strain>
    </source>
</reference>